<protein>
    <recommendedName>
        <fullName evidence="3">YD repeat-containing protein</fullName>
    </recommendedName>
</protein>
<accession>A0A9D5LZT9</accession>
<reference evidence="1" key="1">
    <citation type="submission" date="2020-10" db="EMBL/GenBank/DDBJ databases">
        <title>ChiBAC.</title>
        <authorList>
            <person name="Zenner C."/>
            <person name="Hitch T.C.A."/>
            <person name="Clavel T."/>
        </authorList>
    </citation>
    <scope>NUCLEOTIDE SEQUENCE</scope>
    <source>
        <strain evidence="1">DSM 107454</strain>
    </source>
</reference>
<sequence>MSEYNLMGQVTKVNTDKAEVQYSYDDNGNLIFKGTEEYT</sequence>
<dbReference type="RefSeq" id="WP_226393640.1">
    <property type="nucleotide sequence ID" value="NZ_JADCKB010000035.1"/>
</dbReference>
<keyword evidence="2" id="KW-1185">Reference proteome</keyword>
<gene>
    <name evidence="1" type="ORF">INF28_11610</name>
</gene>
<name>A0A9D5LZT9_9FIRM</name>
<evidence type="ECO:0008006" key="3">
    <source>
        <dbReference type="Google" id="ProtNLM"/>
    </source>
</evidence>
<dbReference type="Proteomes" id="UP000806542">
    <property type="component" value="Unassembled WGS sequence"/>
</dbReference>
<dbReference type="AlphaFoldDB" id="A0A9D5LZT9"/>
<dbReference type="InterPro" id="IPR006530">
    <property type="entry name" value="YD"/>
</dbReference>
<evidence type="ECO:0000313" key="1">
    <source>
        <dbReference type="EMBL" id="MBE5041103.1"/>
    </source>
</evidence>
<comment type="caution">
    <text evidence="1">The sequence shown here is derived from an EMBL/GenBank/DDBJ whole genome shotgun (WGS) entry which is preliminary data.</text>
</comment>
<evidence type="ECO:0000313" key="2">
    <source>
        <dbReference type="Proteomes" id="UP000806542"/>
    </source>
</evidence>
<organism evidence="1 2">
    <name type="scientific">Ructibacterium gallinarum</name>
    <dbReference type="NCBI Taxonomy" id="2779355"/>
    <lineage>
        <taxon>Bacteria</taxon>
        <taxon>Bacillati</taxon>
        <taxon>Bacillota</taxon>
        <taxon>Clostridia</taxon>
        <taxon>Eubacteriales</taxon>
        <taxon>Oscillospiraceae</taxon>
        <taxon>Ructibacterium</taxon>
    </lineage>
</organism>
<dbReference type="EMBL" id="JADCKB010000035">
    <property type="protein sequence ID" value="MBE5041103.1"/>
    <property type="molecule type" value="Genomic_DNA"/>
</dbReference>
<dbReference type="NCBIfam" id="TIGR01643">
    <property type="entry name" value="YD_repeat_2x"/>
    <property type="match status" value="1"/>
</dbReference>
<proteinExistence type="predicted"/>